<sequence>MLTATLLEANAFFASNGDAGETATATGVHATAMGANSIASADNSVALGANSVADRANTLSVGAAGSERQITNVAAGTQGTDAVNVNQLNDKVAQANSYTDRAVAGANAYTDQAVAGANAYTDQAIASTRHDMERYADRAAASTLAIPSIPVLNSGEKWAGVAVGNYGSATAVGVAAAYQVSMNLNLGVGVSSANGGSTAVKAQAGYRW</sequence>
<protein>
    <submittedName>
        <fullName evidence="14">YadA domain-containing protein</fullName>
    </submittedName>
</protein>
<name>A0A158B8F9_9BURK</name>
<dbReference type="SUPFAM" id="SSF101967">
    <property type="entry name" value="Adhesin YadA, collagen-binding domain"/>
    <property type="match status" value="1"/>
</dbReference>
<dbReference type="InterPro" id="IPR045584">
    <property type="entry name" value="Pilin-like"/>
</dbReference>
<keyword evidence="8" id="KW-0653">Protein transport</keyword>
<dbReference type="Pfam" id="PF03895">
    <property type="entry name" value="YadA_anchor"/>
    <property type="match status" value="1"/>
</dbReference>
<evidence type="ECO:0000256" key="4">
    <source>
        <dbReference type="ARBA" id="ARBA00022448"/>
    </source>
</evidence>
<evidence type="ECO:0000256" key="2">
    <source>
        <dbReference type="ARBA" id="ARBA00004442"/>
    </source>
</evidence>
<dbReference type="Pfam" id="PF05658">
    <property type="entry name" value="YadA_head"/>
    <property type="match status" value="1"/>
</dbReference>
<dbReference type="STRING" id="1777138.AWB77_02561"/>
<gene>
    <name evidence="14" type="ORF">AWB77_02561</name>
</gene>
<dbReference type="InterPro" id="IPR005594">
    <property type="entry name" value="YadA_C"/>
</dbReference>
<evidence type="ECO:0000256" key="10">
    <source>
        <dbReference type="ARBA" id="ARBA00023237"/>
    </source>
</evidence>
<feature type="domain" description="Trimeric autotransporter adhesin YadA-like C-terminal membrane anchor" evidence="11">
    <location>
        <begin position="159"/>
        <end position="208"/>
    </location>
</feature>
<dbReference type="EMBL" id="FCNX02000005">
    <property type="protein sequence ID" value="SAK66381.1"/>
    <property type="molecule type" value="Genomic_DNA"/>
</dbReference>
<dbReference type="AlphaFoldDB" id="A0A158B8F9"/>
<dbReference type="Gene3D" id="1.20.5.2280">
    <property type="match status" value="1"/>
</dbReference>
<dbReference type="Gene3D" id="3.30.1300.30">
    <property type="entry name" value="GSPII I/J protein-like"/>
    <property type="match status" value="1"/>
</dbReference>
<dbReference type="GO" id="GO:0009279">
    <property type="term" value="C:cell outer membrane"/>
    <property type="evidence" value="ECO:0007669"/>
    <property type="project" value="UniProtKB-SubCell"/>
</dbReference>
<feature type="domain" description="Trimeric autotransporter adhesin YadA-like stalk" evidence="13">
    <location>
        <begin position="69"/>
        <end position="110"/>
    </location>
</feature>
<dbReference type="InterPro" id="IPR008635">
    <property type="entry name" value="Coiled_stalk_dom"/>
</dbReference>
<evidence type="ECO:0000259" key="13">
    <source>
        <dbReference type="Pfam" id="PF05662"/>
    </source>
</evidence>
<proteinExistence type="inferred from homology"/>
<comment type="caution">
    <text evidence="14">The sequence shown here is derived from an EMBL/GenBank/DDBJ whole genome shotgun (WGS) entry which is preliminary data.</text>
</comment>
<keyword evidence="5" id="KW-1134">Transmembrane beta strand</keyword>
<evidence type="ECO:0000256" key="6">
    <source>
        <dbReference type="ARBA" id="ARBA00022692"/>
    </source>
</evidence>
<comment type="subcellular location">
    <subcellularLocation>
        <location evidence="2">Cell outer membrane</location>
    </subcellularLocation>
    <subcellularLocation>
        <location evidence="1">Cell surface</location>
    </subcellularLocation>
</comment>
<keyword evidence="7" id="KW-0732">Signal</keyword>
<keyword evidence="15" id="KW-1185">Reference proteome</keyword>
<dbReference type="InterPro" id="IPR011049">
    <property type="entry name" value="Serralysin-like_metalloprot_C"/>
</dbReference>
<keyword evidence="4" id="KW-0813">Transport</keyword>
<feature type="domain" description="Trimeric autotransporter adhesin YadA-like head" evidence="12">
    <location>
        <begin position="25"/>
        <end position="51"/>
    </location>
</feature>
<dbReference type="GO" id="GO:0009986">
    <property type="term" value="C:cell surface"/>
    <property type="evidence" value="ECO:0007669"/>
    <property type="project" value="UniProtKB-SubCell"/>
</dbReference>
<dbReference type="Gene3D" id="2.60.40.4050">
    <property type="match status" value="1"/>
</dbReference>
<evidence type="ECO:0000256" key="8">
    <source>
        <dbReference type="ARBA" id="ARBA00022927"/>
    </source>
</evidence>
<dbReference type="Pfam" id="PF05662">
    <property type="entry name" value="YadA_stalk"/>
    <property type="match status" value="1"/>
</dbReference>
<comment type="similarity">
    <text evidence="3">Belongs to the autotransporter-2 (AT-2) (TC 1.B.40) family.</text>
</comment>
<dbReference type="GO" id="GO:0015031">
    <property type="term" value="P:protein transport"/>
    <property type="evidence" value="ECO:0007669"/>
    <property type="project" value="UniProtKB-KW"/>
</dbReference>
<organism evidence="14 15">
    <name type="scientific">Caballeronia fortuita</name>
    <dbReference type="NCBI Taxonomy" id="1777138"/>
    <lineage>
        <taxon>Bacteria</taxon>
        <taxon>Pseudomonadati</taxon>
        <taxon>Pseudomonadota</taxon>
        <taxon>Betaproteobacteria</taxon>
        <taxon>Burkholderiales</taxon>
        <taxon>Burkholderiaceae</taxon>
        <taxon>Caballeronia</taxon>
    </lineage>
</organism>
<evidence type="ECO:0000256" key="7">
    <source>
        <dbReference type="ARBA" id="ARBA00022729"/>
    </source>
</evidence>
<keyword evidence="9" id="KW-0472">Membrane</keyword>
<evidence type="ECO:0000256" key="3">
    <source>
        <dbReference type="ARBA" id="ARBA00005848"/>
    </source>
</evidence>
<evidence type="ECO:0000313" key="15">
    <source>
        <dbReference type="Proteomes" id="UP000054903"/>
    </source>
</evidence>
<evidence type="ECO:0000256" key="5">
    <source>
        <dbReference type="ARBA" id="ARBA00022452"/>
    </source>
</evidence>
<dbReference type="Proteomes" id="UP000054903">
    <property type="component" value="Unassembled WGS sequence"/>
</dbReference>
<dbReference type="InterPro" id="IPR008640">
    <property type="entry name" value="Adhesin_Head_dom"/>
</dbReference>
<accession>A0A158B8F9</accession>
<evidence type="ECO:0000256" key="1">
    <source>
        <dbReference type="ARBA" id="ARBA00004241"/>
    </source>
</evidence>
<reference evidence="14" key="1">
    <citation type="submission" date="2016-01" db="EMBL/GenBank/DDBJ databases">
        <authorList>
            <person name="Peeters C."/>
        </authorList>
    </citation>
    <scope>NUCLEOTIDE SEQUENCE</scope>
    <source>
        <strain evidence="14">LMG 29320</strain>
    </source>
</reference>
<evidence type="ECO:0000259" key="12">
    <source>
        <dbReference type="Pfam" id="PF05658"/>
    </source>
</evidence>
<evidence type="ECO:0000313" key="14">
    <source>
        <dbReference type="EMBL" id="SAK66381.1"/>
    </source>
</evidence>
<evidence type="ECO:0000256" key="9">
    <source>
        <dbReference type="ARBA" id="ARBA00023136"/>
    </source>
</evidence>
<dbReference type="SUPFAM" id="SSF54523">
    <property type="entry name" value="Pili subunits"/>
    <property type="match status" value="1"/>
</dbReference>
<keyword evidence="10" id="KW-0998">Cell outer membrane</keyword>
<evidence type="ECO:0000259" key="11">
    <source>
        <dbReference type="Pfam" id="PF03895"/>
    </source>
</evidence>
<keyword evidence="6" id="KW-0812">Transmembrane</keyword>